<keyword evidence="1" id="KW-0217">Developmental protein</keyword>
<reference evidence="8" key="1">
    <citation type="submission" date="2017-02" db="UniProtKB">
        <authorList>
            <consortium name="WormBaseParasite"/>
        </authorList>
    </citation>
    <scope>IDENTIFICATION</scope>
</reference>
<accession>A0A0N5CT86</accession>
<dbReference type="GO" id="GO:0017147">
    <property type="term" value="F:Wnt-protein binding"/>
    <property type="evidence" value="ECO:0007669"/>
    <property type="project" value="TreeGrafter"/>
</dbReference>
<keyword evidence="2" id="KW-1015">Disulfide bond</keyword>
<dbReference type="Proteomes" id="UP000276776">
    <property type="component" value="Unassembled WGS sequence"/>
</dbReference>
<protein>
    <submittedName>
        <fullName evidence="8">FZ domain-containing protein</fullName>
    </submittedName>
</protein>
<keyword evidence="7" id="KW-1185">Reference proteome</keyword>
<evidence type="ECO:0000256" key="3">
    <source>
        <dbReference type="PROSITE-ProRule" id="PRU00090"/>
    </source>
</evidence>
<dbReference type="InterPro" id="IPR036790">
    <property type="entry name" value="Frizzled_dom_sf"/>
</dbReference>
<proteinExistence type="predicted"/>
<evidence type="ECO:0000313" key="6">
    <source>
        <dbReference type="EMBL" id="VDM99908.1"/>
    </source>
</evidence>
<feature type="signal peptide" evidence="4">
    <location>
        <begin position="1"/>
        <end position="39"/>
    </location>
</feature>
<comment type="caution">
    <text evidence="3">Lacks conserved residue(s) required for the propagation of feature annotation.</text>
</comment>
<evidence type="ECO:0000256" key="2">
    <source>
        <dbReference type="ARBA" id="ARBA00023157"/>
    </source>
</evidence>
<dbReference type="SMART" id="SM00063">
    <property type="entry name" value="FRI"/>
    <property type="match status" value="1"/>
</dbReference>
<dbReference type="PROSITE" id="PS50038">
    <property type="entry name" value="FZ"/>
    <property type="match status" value="1"/>
</dbReference>
<dbReference type="GO" id="GO:0060070">
    <property type="term" value="P:canonical Wnt signaling pathway"/>
    <property type="evidence" value="ECO:0007669"/>
    <property type="project" value="TreeGrafter"/>
</dbReference>
<dbReference type="PANTHER" id="PTHR11309">
    <property type="entry name" value="FRIZZLED"/>
    <property type="match status" value="1"/>
</dbReference>
<dbReference type="OMA" id="CHNFILA"/>
<evidence type="ECO:0000256" key="4">
    <source>
        <dbReference type="SAM" id="SignalP"/>
    </source>
</evidence>
<sequence>MSLRINATNQPFWFYLPPNILPLLLSLLSVLLSSHEIEASIFEQASRSRCEPIEIPLCKDIPYNYTFSANSLLQPDQQSVSLTFVVIIQDRYLQTHTEHFKPLIKTKCNPHIKFFICSVFAPMCPEHMPQAVTSCRSVCEKVCSNSLT</sequence>
<reference evidence="6 7" key="2">
    <citation type="submission" date="2018-11" db="EMBL/GenBank/DDBJ databases">
        <authorList>
            <consortium name="Pathogen Informatics"/>
        </authorList>
    </citation>
    <scope>NUCLEOTIDE SEQUENCE [LARGE SCALE GENOMIC DNA]</scope>
</reference>
<dbReference type="PANTHER" id="PTHR11309:SF99">
    <property type="entry name" value="FRIZZLED-4"/>
    <property type="match status" value="1"/>
</dbReference>
<dbReference type="OrthoDB" id="10053709at2759"/>
<dbReference type="InterPro" id="IPR015526">
    <property type="entry name" value="Frizzled/SFRP"/>
</dbReference>
<dbReference type="GO" id="GO:0005615">
    <property type="term" value="C:extracellular space"/>
    <property type="evidence" value="ECO:0007669"/>
    <property type="project" value="TreeGrafter"/>
</dbReference>
<organism evidence="8">
    <name type="scientific">Thelazia callipaeda</name>
    <name type="common">Oriental eyeworm</name>
    <name type="synonym">Parasitic nematode</name>
    <dbReference type="NCBI Taxonomy" id="103827"/>
    <lineage>
        <taxon>Eukaryota</taxon>
        <taxon>Metazoa</taxon>
        <taxon>Ecdysozoa</taxon>
        <taxon>Nematoda</taxon>
        <taxon>Chromadorea</taxon>
        <taxon>Rhabditida</taxon>
        <taxon>Spirurina</taxon>
        <taxon>Spiruromorpha</taxon>
        <taxon>Thelazioidea</taxon>
        <taxon>Thelaziidae</taxon>
        <taxon>Thelazia</taxon>
    </lineage>
</organism>
<dbReference type="AlphaFoldDB" id="A0A0N5CT86"/>
<evidence type="ECO:0000259" key="5">
    <source>
        <dbReference type="PROSITE" id="PS50038"/>
    </source>
</evidence>
<dbReference type="InterPro" id="IPR020067">
    <property type="entry name" value="Frizzled_dom"/>
</dbReference>
<gene>
    <name evidence="6" type="ORF">TCLT_LOCUS3437</name>
</gene>
<evidence type="ECO:0000256" key="1">
    <source>
        <dbReference type="ARBA" id="ARBA00022473"/>
    </source>
</evidence>
<dbReference type="SUPFAM" id="SSF63501">
    <property type="entry name" value="Frizzled cysteine-rich domain"/>
    <property type="match status" value="1"/>
</dbReference>
<dbReference type="GO" id="GO:0035567">
    <property type="term" value="P:non-canonical Wnt signaling pathway"/>
    <property type="evidence" value="ECO:0007669"/>
    <property type="project" value="TreeGrafter"/>
</dbReference>
<dbReference type="Pfam" id="PF01392">
    <property type="entry name" value="Fz"/>
    <property type="match status" value="1"/>
</dbReference>
<keyword evidence="4" id="KW-0732">Signal</keyword>
<feature type="domain" description="FZ" evidence="5">
    <location>
        <begin position="45"/>
        <end position="142"/>
    </location>
</feature>
<feature type="chain" id="PRO_5043126408" evidence="4">
    <location>
        <begin position="40"/>
        <end position="148"/>
    </location>
</feature>
<dbReference type="EMBL" id="UYYF01001476">
    <property type="protein sequence ID" value="VDM99908.1"/>
    <property type="molecule type" value="Genomic_DNA"/>
</dbReference>
<name>A0A0N5CT86_THECL</name>
<dbReference type="WBParaSite" id="TCLT_0000344401-mRNA-1">
    <property type="protein sequence ID" value="TCLT_0000344401-mRNA-1"/>
    <property type="gene ID" value="TCLT_0000344401"/>
</dbReference>
<evidence type="ECO:0000313" key="8">
    <source>
        <dbReference type="WBParaSite" id="TCLT_0000344401-mRNA-1"/>
    </source>
</evidence>
<dbReference type="STRING" id="103827.A0A0N5CT86"/>
<dbReference type="Gene3D" id="1.10.2000.10">
    <property type="entry name" value="Frizzled cysteine-rich domain"/>
    <property type="match status" value="1"/>
</dbReference>
<evidence type="ECO:0000313" key="7">
    <source>
        <dbReference type="Proteomes" id="UP000276776"/>
    </source>
</evidence>